<dbReference type="PANTHER" id="PTHR47917:SF1">
    <property type="entry name" value="COENZYME F420:L-GLUTAMATE LIGASE"/>
    <property type="match status" value="1"/>
</dbReference>
<gene>
    <name evidence="2" type="ORF">AUJ59_03275</name>
</gene>
<dbReference type="GO" id="GO:0052618">
    <property type="term" value="F:coenzyme F420-0:L-glutamate ligase activity"/>
    <property type="evidence" value="ECO:0007669"/>
    <property type="project" value="TreeGrafter"/>
</dbReference>
<dbReference type="PANTHER" id="PTHR47917">
    <property type="match status" value="1"/>
</dbReference>
<dbReference type="Gene3D" id="3.30.1330.100">
    <property type="entry name" value="CofE-like"/>
    <property type="match status" value="1"/>
</dbReference>
<dbReference type="Pfam" id="PF01996">
    <property type="entry name" value="F420_ligase"/>
    <property type="match status" value="1"/>
</dbReference>
<evidence type="ECO:0000313" key="2">
    <source>
        <dbReference type="EMBL" id="OIN88811.1"/>
    </source>
</evidence>
<sequence>MDFIPIKTRKFTPPQDQGNLYKLLDGFLPRLKEKDVVVVASKIVSIHQGRFVPAKSMTQKLQLIKQEADGIIPGHIHGLTLKETVLTPYAGIDRTNSHGHYVLWPKNPALAAKKIWRCLKNKHRLNELGVMIIDSFCLPLRWGHMGISIGFWGFHPNKNYAGKKDIFGDKIIQGNSNLVDALAALSGAMIGEGAEQTPLLIVRGFAKLKFTDKNTLAELQANPQKDMYTPLLKIFKFPD</sequence>
<dbReference type="EMBL" id="MNUI01000054">
    <property type="protein sequence ID" value="OIN88811.1"/>
    <property type="molecule type" value="Genomic_DNA"/>
</dbReference>
<feature type="domain" description="Coenzyme F420:L-glutamate ligase-like" evidence="1">
    <location>
        <begin position="30"/>
        <end position="204"/>
    </location>
</feature>
<accession>A0A1J4RN37</accession>
<proteinExistence type="predicted"/>
<dbReference type="STRING" id="1805034.AUJ59_03275"/>
<dbReference type="InterPro" id="IPR002847">
    <property type="entry name" value="F420-0_gamma-glut_ligase-dom"/>
</dbReference>
<dbReference type="Gene3D" id="3.90.1660.10">
    <property type="entry name" value="CofE-like domain"/>
    <property type="match status" value="1"/>
</dbReference>
<dbReference type="Proteomes" id="UP000183144">
    <property type="component" value="Unassembled WGS sequence"/>
</dbReference>
<evidence type="ECO:0000313" key="3">
    <source>
        <dbReference type="Proteomes" id="UP000183144"/>
    </source>
</evidence>
<evidence type="ECO:0000259" key="1">
    <source>
        <dbReference type="Pfam" id="PF01996"/>
    </source>
</evidence>
<dbReference type="AlphaFoldDB" id="A0A1J4RN37"/>
<comment type="caution">
    <text evidence="2">The sequence shown here is derived from an EMBL/GenBank/DDBJ whole genome shotgun (WGS) entry which is preliminary data.</text>
</comment>
<organism evidence="2 3">
    <name type="scientific">Candidatus Beckwithbacteria bacterium CG1_02_47_37</name>
    <dbReference type="NCBI Taxonomy" id="1805034"/>
    <lineage>
        <taxon>Bacteria</taxon>
        <taxon>Candidatus Beckwithiibacteriota</taxon>
    </lineage>
</organism>
<name>A0A1J4RN37_9BACT</name>
<protein>
    <recommendedName>
        <fullName evidence="1">Coenzyme F420:L-glutamate ligase-like domain-containing protein</fullName>
    </recommendedName>
</protein>
<dbReference type="SUPFAM" id="SSF144010">
    <property type="entry name" value="CofE-like"/>
    <property type="match status" value="1"/>
</dbReference>
<reference evidence="2 3" key="1">
    <citation type="journal article" date="2016" name="Environ. Microbiol.">
        <title>Genomic resolution of a cold subsurface aquifer community provides metabolic insights for novel microbes adapted to high CO concentrations.</title>
        <authorList>
            <person name="Probst A.J."/>
            <person name="Castelle C.J."/>
            <person name="Singh A."/>
            <person name="Brown C.T."/>
            <person name="Anantharaman K."/>
            <person name="Sharon I."/>
            <person name="Hug L.A."/>
            <person name="Burstein D."/>
            <person name="Emerson J.B."/>
            <person name="Thomas B.C."/>
            <person name="Banfield J.F."/>
        </authorList>
    </citation>
    <scope>NUCLEOTIDE SEQUENCE [LARGE SCALE GENOMIC DNA]</scope>
    <source>
        <strain evidence="2">CG1_02_47_37</strain>
    </source>
</reference>